<reference evidence="9" key="1">
    <citation type="journal article" date="2019" name="Int. J. Syst. Evol. Microbiol.">
        <title>The Global Catalogue of Microorganisms (GCM) 10K type strain sequencing project: providing services to taxonomists for standard genome sequencing and annotation.</title>
        <authorList>
            <consortium name="The Broad Institute Genomics Platform"/>
            <consortium name="The Broad Institute Genome Sequencing Center for Infectious Disease"/>
            <person name="Wu L."/>
            <person name="Ma J."/>
        </authorList>
    </citation>
    <scope>NUCLEOTIDE SEQUENCE [LARGE SCALE GENOMIC DNA]</scope>
    <source>
        <strain evidence="9">KCTC 42255</strain>
    </source>
</reference>
<proteinExistence type="predicted"/>
<dbReference type="Pfam" id="PF13396">
    <property type="entry name" value="PLDc_N"/>
    <property type="match status" value="1"/>
</dbReference>
<evidence type="ECO:0000256" key="1">
    <source>
        <dbReference type="ARBA" id="ARBA00004651"/>
    </source>
</evidence>
<keyword evidence="9" id="KW-1185">Reference proteome</keyword>
<organism evidence="8 9">
    <name type="scientific">Mesonia sediminis</name>
    <dbReference type="NCBI Taxonomy" id="1703946"/>
    <lineage>
        <taxon>Bacteria</taxon>
        <taxon>Pseudomonadati</taxon>
        <taxon>Bacteroidota</taxon>
        <taxon>Flavobacteriia</taxon>
        <taxon>Flavobacteriales</taxon>
        <taxon>Flavobacteriaceae</taxon>
        <taxon>Mesonia</taxon>
    </lineage>
</organism>
<feature type="domain" description="Cardiolipin synthase N-terminal" evidence="7">
    <location>
        <begin position="18"/>
        <end position="55"/>
    </location>
</feature>
<keyword evidence="2" id="KW-1003">Cell membrane</keyword>
<evidence type="ECO:0000256" key="3">
    <source>
        <dbReference type="ARBA" id="ARBA00022692"/>
    </source>
</evidence>
<evidence type="ECO:0000313" key="8">
    <source>
        <dbReference type="EMBL" id="MFD2698266.1"/>
    </source>
</evidence>
<comment type="caution">
    <text evidence="8">The sequence shown here is derived from an EMBL/GenBank/DDBJ whole genome shotgun (WGS) entry which is preliminary data.</text>
</comment>
<evidence type="ECO:0000256" key="4">
    <source>
        <dbReference type="ARBA" id="ARBA00022989"/>
    </source>
</evidence>
<gene>
    <name evidence="8" type="ORF">ACFSQ0_09705</name>
</gene>
<dbReference type="Proteomes" id="UP001597357">
    <property type="component" value="Unassembled WGS sequence"/>
</dbReference>
<feature type="transmembrane region" description="Helical" evidence="6">
    <location>
        <begin position="40"/>
        <end position="60"/>
    </location>
</feature>
<comment type="subcellular location">
    <subcellularLocation>
        <location evidence="1">Cell membrane</location>
        <topology evidence="1">Multi-pass membrane protein</topology>
    </subcellularLocation>
</comment>
<keyword evidence="4 6" id="KW-1133">Transmembrane helix</keyword>
<keyword evidence="5 6" id="KW-0472">Membrane</keyword>
<protein>
    <submittedName>
        <fullName evidence="8">PLDc N-terminal domain-containing protein</fullName>
    </submittedName>
</protein>
<sequence length="68" mass="7857">MIFYNSAYAYILFSLLVLYIAYSIFLILKSSKEDNRGLSKILWVLLVFLMPILGSTVAIAKFKLFDKK</sequence>
<accession>A0ABW5SEX6</accession>
<keyword evidence="3 6" id="KW-0812">Transmembrane</keyword>
<evidence type="ECO:0000256" key="5">
    <source>
        <dbReference type="ARBA" id="ARBA00023136"/>
    </source>
</evidence>
<name>A0ABW5SEX6_9FLAO</name>
<feature type="transmembrane region" description="Helical" evidence="6">
    <location>
        <begin position="7"/>
        <end position="28"/>
    </location>
</feature>
<evidence type="ECO:0000256" key="6">
    <source>
        <dbReference type="SAM" id="Phobius"/>
    </source>
</evidence>
<evidence type="ECO:0000259" key="7">
    <source>
        <dbReference type="Pfam" id="PF13396"/>
    </source>
</evidence>
<dbReference type="RefSeq" id="WP_379047555.1">
    <property type="nucleotide sequence ID" value="NZ_JBHULZ010000041.1"/>
</dbReference>
<evidence type="ECO:0000313" key="9">
    <source>
        <dbReference type="Proteomes" id="UP001597357"/>
    </source>
</evidence>
<dbReference type="InterPro" id="IPR027379">
    <property type="entry name" value="CLS_N"/>
</dbReference>
<dbReference type="EMBL" id="JBHULZ010000041">
    <property type="protein sequence ID" value="MFD2698266.1"/>
    <property type="molecule type" value="Genomic_DNA"/>
</dbReference>
<evidence type="ECO:0000256" key="2">
    <source>
        <dbReference type="ARBA" id="ARBA00022475"/>
    </source>
</evidence>